<sequence>MYGLLHVRTGLHEKRCPVHSTMRRALLWIGSITAIALSSACESNSTDSERSHLPSGLEAGAVVSGSVDRTLTYETGLIVFELPDAFAVKIGNRGLSALNQLPKTSRGSRSTYGPWQETPVIKKSTADVDAYSNYSFDALNEFKCLDSQSKWKDNKPFCKALASPGSFYTIGSDSEIVIVFPDQKLIAYAIHDQ</sequence>
<evidence type="ECO:0000313" key="1">
    <source>
        <dbReference type="EMBL" id="EGF89182.1"/>
    </source>
</evidence>
<name>F4QTN2_9CAUL</name>
<organism evidence="1 2">
    <name type="scientific">Asticcacaulis biprosthecium C19</name>
    <dbReference type="NCBI Taxonomy" id="715226"/>
    <lineage>
        <taxon>Bacteria</taxon>
        <taxon>Pseudomonadati</taxon>
        <taxon>Pseudomonadota</taxon>
        <taxon>Alphaproteobacteria</taxon>
        <taxon>Caulobacterales</taxon>
        <taxon>Caulobacteraceae</taxon>
        <taxon>Asticcacaulis</taxon>
    </lineage>
</organism>
<dbReference type="HOGENOM" id="CLU_1406229_0_0_5"/>
<dbReference type="AlphaFoldDB" id="F4QTN2"/>
<proteinExistence type="predicted"/>
<dbReference type="EMBL" id="GL883081">
    <property type="protein sequence ID" value="EGF89182.1"/>
    <property type="molecule type" value="Genomic_DNA"/>
</dbReference>
<accession>F4QTN2</accession>
<dbReference type="STRING" id="715226.ABI_45290"/>
<gene>
    <name evidence="1" type="ORF">ABI_45290</name>
</gene>
<dbReference type="RefSeq" id="WP_006275303.1">
    <property type="nucleotide sequence ID" value="NZ_GL883081.1"/>
</dbReference>
<evidence type="ECO:0000313" key="2">
    <source>
        <dbReference type="Proteomes" id="UP000006512"/>
    </source>
</evidence>
<dbReference type="Proteomes" id="UP000006512">
    <property type="component" value="Unassembled WGS sequence"/>
</dbReference>
<dbReference type="OrthoDB" id="7595812at2"/>
<protein>
    <submittedName>
        <fullName evidence="1">Uncharacterized protein</fullName>
    </submittedName>
</protein>
<keyword evidence="2" id="KW-1185">Reference proteome</keyword>
<reference evidence="2" key="1">
    <citation type="submission" date="2011-03" db="EMBL/GenBank/DDBJ databases">
        <title>Draft genome sequence of Brevundimonas diminuta.</title>
        <authorList>
            <person name="Brown P.J.B."/>
            <person name="Buechlein A."/>
            <person name="Hemmerich C."/>
            <person name="Brun Y.V."/>
        </authorList>
    </citation>
    <scope>NUCLEOTIDE SEQUENCE [LARGE SCALE GENOMIC DNA]</scope>
    <source>
        <strain evidence="2">C19</strain>
    </source>
</reference>